<dbReference type="STRING" id="243231.GSU1553"/>
<gene>
    <name evidence="2" type="ordered locus">GSU1553</name>
</gene>
<protein>
    <recommendedName>
        <fullName evidence="1">SiaC family regulatory phosphoprotein domain-containing protein</fullName>
    </recommendedName>
</protein>
<sequence>MRVFDTIQQTVSTPLVSYEPGGRVLAISGESYPENSFEFYAPIAQWVKAALADPEGLTLDINVSYMNSSSTKCMLDLLDLFEDAYGRGAAVSITWRYDRENPRSLDLAEEFKEEVTLPFAIVELEE</sequence>
<keyword evidence="3" id="KW-1185">Reference proteome</keyword>
<dbReference type="eggNOG" id="ENOG50312WH">
    <property type="taxonomic scope" value="Bacteria"/>
</dbReference>
<feature type="domain" description="SiaC family regulatory phosphoprotein" evidence="1">
    <location>
        <begin position="7"/>
        <end position="123"/>
    </location>
</feature>
<accession>Q74CW8</accession>
<evidence type="ECO:0000259" key="1">
    <source>
        <dbReference type="Pfam" id="PF09345"/>
    </source>
</evidence>
<evidence type="ECO:0000313" key="2">
    <source>
        <dbReference type="EMBL" id="AAR34927.1"/>
    </source>
</evidence>
<dbReference type="KEGG" id="gsu:GSU1553"/>
<dbReference type="AlphaFoldDB" id="Q74CW8"/>
<dbReference type="HOGENOM" id="CLU_129198_0_0_7"/>
<dbReference type="RefSeq" id="WP_010942200.1">
    <property type="nucleotide sequence ID" value="NC_002939.5"/>
</dbReference>
<dbReference type="OrthoDB" id="5297629at2"/>
<dbReference type="PATRIC" id="fig|243231.5.peg.1597"/>
<name>Q74CW8_GEOSL</name>
<dbReference type="SMR" id="Q74CW8"/>
<reference evidence="2 3" key="2">
    <citation type="journal article" date="2012" name="BMC Genomics">
        <title>Comparative genomic analysis of Geobacter sulfurreducens KN400, a strain with enhanced capacity for extracellular electron transfer and electricity production.</title>
        <authorList>
            <person name="Butler J.E."/>
            <person name="Young N.D."/>
            <person name="Aklujkar M."/>
            <person name="Lovley D.R."/>
        </authorList>
    </citation>
    <scope>NUCLEOTIDE SEQUENCE [LARGE SCALE GENOMIC DNA]</scope>
    <source>
        <strain evidence="3">ATCC 51573 / DSM 12127 / PCA</strain>
    </source>
</reference>
<evidence type="ECO:0000313" key="3">
    <source>
        <dbReference type="Proteomes" id="UP000000577"/>
    </source>
</evidence>
<proteinExistence type="predicted"/>
<dbReference type="InterPro" id="IPR018530">
    <property type="entry name" value="SiaC"/>
</dbReference>
<dbReference type="Proteomes" id="UP000000577">
    <property type="component" value="Chromosome"/>
</dbReference>
<dbReference type="EnsemblBacteria" id="AAR34927">
    <property type="protein sequence ID" value="AAR34927"/>
    <property type="gene ID" value="GSU1553"/>
</dbReference>
<organism evidence="2 3">
    <name type="scientific">Geobacter sulfurreducens (strain ATCC 51573 / DSM 12127 / PCA)</name>
    <dbReference type="NCBI Taxonomy" id="243231"/>
    <lineage>
        <taxon>Bacteria</taxon>
        <taxon>Pseudomonadati</taxon>
        <taxon>Thermodesulfobacteriota</taxon>
        <taxon>Desulfuromonadia</taxon>
        <taxon>Geobacterales</taxon>
        <taxon>Geobacteraceae</taxon>
        <taxon>Geobacter</taxon>
    </lineage>
</organism>
<reference evidence="2 3" key="1">
    <citation type="journal article" date="2003" name="Science">
        <title>Genome of Geobacter sulfurreducens: metal reduction in subsurface environments.</title>
        <authorList>
            <person name="Methe B.A."/>
            <person name="Nelson K.E."/>
            <person name="Eisen J.A."/>
            <person name="Paulsen I.T."/>
            <person name="Nelson W."/>
            <person name="Heidelberg J.F."/>
            <person name="Wu D."/>
            <person name="Wu M."/>
            <person name="Ward N."/>
            <person name="Beanan M.J."/>
            <person name="Dodson R.J."/>
            <person name="Madupu R."/>
            <person name="Brinkac L.M."/>
            <person name="Daugherty S.C."/>
            <person name="DeBoy R.T."/>
            <person name="Durkin A.S."/>
            <person name="Gwinn M."/>
            <person name="Kolonay J.F."/>
            <person name="Sullivan S.A."/>
            <person name="Haft D.H."/>
            <person name="Selengut J."/>
            <person name="Davidsen T.M."/>
            <person name="Zafar N."/>
            <person name="White O."/>
            <person name="Tran B."/>
            <person name="Romero C."/>
            <person name="Forberger H.A."/>
            <person name="Weidman J."/>
            <person name="Khouri H."/>
            <person name="Feldblyum T.V."/>
            <person name="Utterback T.R."/>
            <person name="Van Aken S.E."/>
            <person name="Lovley D.R."/>
            <person name="Fraser C.M."/>
        </authorList>
    </citation>
    <scope>NUCLEOTIDE SEQUENCE [LARGE SCALE GENOMIC DNA]</scope>
    <source>
        <strain evidence="3">ATCC 51573 / DSM 12127 / PCA</strain>
    </source>
</reference>
<dbReference type="InParanoid" id="Q74CW8"/>
<dbReference type="Pfam" id="PF09345">
    <property type="entry name" value="SiaC"/>
    <property type="match status" value="1"/>
</dbReference>
<dbReference type="EMBL" id="AE017180">
    <property type="protein sequence ID" value="AAR34927.1"/>
    <property type="molecule type" value="Genomic_DNA"/>
</dbReference>